<reference evidence="1 2" key="1">
    <citation type="submission" date="2018-11" db="EMBL/GenBank/DDBJ databases">
        <authorList>
            <consortium name="Pathogen Informatics"/>
        </authorList>
    </citation>
    <scope>NUCLEOTIDE SEQUENCE [LARGE SCALE GENOMIC DNA]</scope>
</reference>
<accession>A0A3P6TE46</accession>
<proteinExistence type="predicted"/>
<protein>
    <submittedName>
        <fullName evidence="1">Uncharacterized protein</fullName>
    </submittedName>
</protein>
<dbReference type="Proteomes" id="UP000271889">
    <property type="component" value="Unassembled WGS sequence"/>
</dbReference>
<name>A0A3P6TE46_CYLGO</name>
<gene>
    <name evidence="1" type="ORF">CGOC_LOCUS7537</name>
</gene>
<keyword evidence="2" id="KW-1185">Reference proteome</keyword>
<evidence type="ECO:0000313" key="2">
    <source>
        <dbReference type="Proteomes" id="UP000271889"/>
    </source>
</evidence>
<sequence>MSTVHETVCSTLNSILTSDSNIGAPLSSALMALGSAIDHVQKDVEQVRRMSRTNWLLIINMPLPMGMSKSSALQQVMSALEYNKPLFDSDRDLLASEITYVNRAGLLCNMAVSY</sequence>
<evidence type="ECO:0000313" key="1">
    <source>
        <dbReference type="EMBL" id="VDK79115.1"/>
    </source>
</evidence>
<dbReference type="AlphaFoldDB" id="A0A3P6TE46"/>
<dbReference type="OrthoDB" id="5889441at2759"/>
<organism evidence="1 2">
    <name type="scientific">Cylicostephanus goldi</name>
    <name type="common">Nematode worm</name>
    <dbReference type="NCBI Taxonomy" id="71465"/>
    <lineage>
        <taxon>Eukaryota</taxon>
        <taxon>Metazoa</taxon>
        <taxon>Ecdysozoa</taxon>
        <taxon>Nematoda</taxon>
        <taxon>Chromadorea</taxon>
        <taxon>Rhabditida</taxon>
        <taxon>Rhabditina</taxon>
        <taxon>Rhabditomorpha</taxon>
        <taxon>Strongyloidea</taxon>
        <taxon>Strongylidae</taxon>
        <taxon>Cylicostephanus</taxon>
    </lineage>
</organism>
<dbReference type="EMBL" id="UYRV01026346">
    <property type="protein sequence ID" value="VDK79115.1"/>
    <property type="molecule type" value="Genomic_DNA"/>
</dbReference>